<name>H8WX81_CANO9</name>
<reference evidence="1 2" key="1">
    <citation type="journal article" date="2012" name="PLoS ONE">
        <title>Sequence and analysis of the genome of the pathogenic yeast Candida orthopsilosis.</title>
        <authorList>
            <person name="Riccombeni A."/>
            <person name="Vidanes G."/>
            <person name="Proux-Wera E."/>
            <person name="Wolfe K.H."/>
            <person name="Butler G."/>
        </authorList>
    </citation>
    <scope>NUCLEOTIDE SEQUENCE [LARGE SCALE GENOMIC DNA]</scope>
    <source>
        <strain evidence="1 2">Co 90-125</strain>
    </source>
</reference>
<organism evidence="1 2">
    <name type="scientific">Candida orthopsilosis (strain 90-125)</name>
    <name type="common">Yeast</name>
    <dbReference type="NCBI Taxonomy" id="1136231"/>
    <lineage>
        <taxon>Eukaryota</taxon>
        <taxon>Fungi</taxon>
        <taxon>Dikarya</taxon>
        <taxon>Ascomycota</taxon>
        <taxon>Saccharomycotina</taxon>
        <taxon>Pichiomycetes</taxon>
        <taxon>Debaryomycetaceae</taxon>
        <taxon>Candida/Lodderomyces clade</taxon>
        <taxon>Candida</taxon>
    </lineage>
</organism>
<dbReference type="HOGENOM" id="CLU_014938_0_0_1"/>
<dbReference type="SUPFAM" id="SSF56784">
    <property type="entry name" value="HAD-like"/>
    <property type="match status" value="1"/>
</dbReference>
<dbReference type="Pfam" id="PF08645">
    <property type="entry name" value="PNK3P"/>
    <property type="match status" value="1"/>
</dbReference>
<dbReference type="GO" id="GO:0006281">
    <property type="term" value="P:DNA repair"/>
    <property type="evidence" value="ECO:0007669"/>
    <property type="project" value="TreeGrafter"/>
</dbReference>
<dbReference type="InterPro" id="IPR036412">
    <property type="entry name" value="HAD-like_sf"/>
</dbReference>
<dbReference type="InterPro" id="IPR013954">
    <property type="entry name" value="PNK3P"/>
</dbReference>
<dbReference type="GO" id="GO:0046403">
    <property type="term" value="F:polynucleotide 3'-phosphatase activity"/>
    <property type="evidence" value="ECO:0007669"/>
    <property type="project" value="TreeGrafter"/>
</dbReference>
<dbReference type="GO" id="GO:0003690">
    <property type="term" value="F:double-stranded DNA binding"/>
    <property type="evidence" value="ECO:0007669"/>
    <property type="project" value="TreeGrafter"/>
</dbReference>
<dbReference type="AlphaFoldDB" id="H8WX81"/>
<protein>
    <submittedName>
        <fullName evidence="1">Tpp1 protein</fullName>
    </submittedName>
</protein>
<dbReference type="NCBIfam" id="TIGR01662">
    <property type="entry name" value="HAD-SF-IIIA"/>
    <property type="match status" value="1"/>
</dbReference>
<dbReference type="InterPro" id="IPR006551">
    <property type="entry name" value="Polynucleotide_phosphatase"/>
</dbReference>
<dbReference type="Gene3D" id="3.40.50.1000">
    <property type="entry name" value="HAD superfamily/HAD-like"/>
    <property type="match status" value="1"/>
</dbReference>
<dbReference type="OrthoDB" id="19045at2759"/>
<dbReference type="Proteomes" id="UP000005018">
    <property type="component" value="Chromosome 1"/>
</dbReference>
<dbReference type="NCBIfam" id="TIGR01664">
    <property type="entry name" value="DNA-3'-Pase"/>
    <property type="match status" value="1"/>
</dbReference>
<dbReference type="KEGG" id="cot:CORT_0A10010"/>
<dbReference type="RefSeq" id="XP_003866825.1">
    <property type="nucleotide sequence ID" value="XM_003866777.1"/>
</dbReference>
<sequence length="250" mass="28099">MVKYDVISMISKPKRTPVESVDKLSTTKASSKVIADRVEMSLNSTKFERGWETIGTHLIRNISTPQVPGKRVKVAAFDLDGTLINTKSGAKFSRGPTDWKWWGNSSTRVPEALSKLYSDGYLIVIFTNQGAVVVNKNSKSFSNLKAKLNLIYEELNKHQIKSLYVYASPKRPSKDSVSSEEQHKSTRKPAIGMWQNLEQVLVEEGKTIVYEGSFYVGDAAGRNKDFSDSDLKFAENAKINFKTPEEFFID</sequence>
<evidence type="ECO:0000313" key="2">
    <source>
        <dbReference type="Proteomes" id="UP000005018"/>
    </source>
</evidence>
<dbReference type="InterPro" id="IPR023214">
    <property type="entry name" value="HAD_sf"/>
</dbReference>
<accession>H8WX81</accession>
<dbReference type="PANTHER" id="PTHR12083:SF9">
    <property type="entry name" value="BIFUNCTIONAL POLYNUCLEOTIDE PHOSPHATASE_KINASE"/>
    <property type="match status" value="1"/>
</dbReference>
<dbReference type="PANTHER" id="PTHR12083">
    <property type="entry name" value="BIFUNCTIONAL POLYNUCLEOTIDE PHOSPHATASE/KINASE"/>
    <property type="match status" value="1"/>
</dbReference>
<dbReference type="EMBL" id="HE681719">
    <property type="protein sequence ID" value="CCG21386.1"/>
    <property type="molecule type" value="Genomic_DNA"/>
</dbReference>
<dbReference type="GeneID" id="14537597"/>
<keyword evidence="2" id="KW-1185">Reference proteome</keyword>
<dbReference type="InterPro" id="IPR006549">
    <property type="entry name" value="HAD-SF_hydro_IIIA"/>
</dbReference>
<proteinExistence type="predicted"/>
<evidence type="ECO:0000313" key="1">
    <source>
        <dbReference type="EMBL" id="CCG21386.1"/>
    </source>
</evidence>
<dbReference type="eggNOG" id="KOG2134">
    <property type="taxonomic scope" value="Eukaryota"/>
</dbReference>
<gene>
    <name evidence="1" type="ORF">CORT_0A10010</name>
</gene>
<dbReference type="GO" id="GO:0046404">
    <property type="term" value="F:ATP-dependent polydeoxyribonucleotide 5'-hydroxyl-kinase activity"/>
    <property type="evidence" value="ECO:0007669"/>
    <property type="project" value="TreeGrafter"/>
</dbReference>